<dbReference type="EMBL" id="JANSHE010004732">
    <property type="protein sequence ID" value="KAJ2975171.1"/>
    <property type="molecule type" value="Genomic_DNA"/>
</dbReference>
<sequence length="259" mass="27392">MISVPVNQANKLLNAEFSVFNHTASGTTAIRTLAYSIPSDLQGHLDLIHPTTSFVQPQTGRVMNFVPRKDGNAPLVTNRTSAAVPASCQSQITPACLQALYGIPTAPATVKTNQLAVSGFIQQFANQQDLKTFLGSLRPDLPPSTTFSLQTLDDGENPQVLSEAGLEADLDTQYTVGIASQVPITFISVGPNNQDGDLSGFLDIIEFLLSETSQPQVLSTSYGSNEEDIGSAMAKNLCSAYMALGARAHLSFSAPATAS</sequence>
<dbReference type="Proteomes" id="UP001144978">
    <property type="component" value="Unassembled WGS sequence"/>
</dbReference>
<evidence type="ECO:0000313" key="2">
    <source>
        <dbReference type="Proteomes" id="UP001144978"/>
    </source>
</evidence>
<accession>A0ACC1N969</accession>
<evidence type="ECO:0000313" key="1">
    <source>
        <dbReference type="EMBL" id="KAJ2975171.1"/>
    </source>
</evidence>
<reference evidence="1" key="1">
    <citation type="submission" date="2022-08" db="EMBL/GenBank/DDBJ databases">
        <title>Genome Sequence of Pycnoporus sanguineus.</title>
        <authorList>
            <person name="Buettner E."/>
        </authorList>
    </citation>
    <scope>NUCLEOTIDE SEQUENCE</scope>
    <source>
        <strain evidence="1">CG-C14</strain>
    </source>
</reference>
<keyword evidence="2" id="KW-1185">Reference proteome</keyword>
<proteinExistence type="predicted"/>
<organism evidence="1 2">
    <name type="scientific">Trametes sanguinea</name>
    <dbReference type="NCBI Taxonomy" id="158606"/>
    <lineage>
        <taxon>Eukaryota</taxon>
        <taxon>Fungi</taxon>
        <taxon>Dikarya</taxon>
        <taxon>Basidiomycota</taxon>
        <taxon>Agaricomycotina</taxon>
        <taxon>Agaricomycetes</taxon>
        <taxon>Polyporales</taxon>
        <taxon>Polyporaceae</taxon>
        <taxon>Trametes</taxon>
    </lineage>
</organism>
<comment type="caution">
    <text evidence="1">The sequence shown here is derived from an EMBL/GenBank/DDBJ whole genome shotgun (WGS) entry which is preliminary data.</text>
</comment>
<name>A0ACC1N969_9APHY</name>
<gene>
    <name evidence="1" type="ORF">NUW54_g11774</name>
</gene>
<protein>
    <submittedName>
        <fullName evidence="1">Uncharacterized protein</fullName>
    </submittedName>
</protein>